<dbReference type="OrthoDB" id="420422at2759"/>
<dbReference type="GO" id="GO:0000724">
    <property type="term" value="P:double-strand break repair via homologous recombination"/>
    <property type="evidence" value="ECO:0007669"/>
    <property type="project" value="InterPro"/>
</dbReference>
<dbReference type="GO" id="GO:0005657">
    <property type="term" value="C:replication fork"/>
    <property type="evidence" value="ECO:0007669"/>
    <property type="project" value="InterPro"/>
</dbReference>
<name>W7IB54_9PEZI</name>
<sequence length="442" mass="46828">MDGGAGGDSSGGGGLARRLLSQIEEHGETLTDVIGLFLSVDAVLCAAFDGDAGSVPRDRPAIVEISSDRPSVGKTHLLYHIACAAVLPASWNSVTLDGKDGSVVFIDCDGQFDILRLAAIIQSYVHARLSRAIQFCHAVIKADPDSELGEYLGLLHSITPSHVAELTEYALSHIHVYQPESSLELLDTLADIPSHLAISASHNRLLSSILIDGISAFYWLDRSSPLPSDDPTIVTATSDTPPPHKNQTKPSQSVLQSRFEQLTTALRDLSTRFGASIILTNTFIPTAAPTAASTVSAGGNPAPPPFPRHLPACYTYSPRFLSARIVLSQDLVAPFRAGIPLRDAHSERQERMHAVRQAGISAWVGGAGVRRADKSGTNASAGAGAGIGTTGSGPSGWFWFRVAEGVHIDDGDDGVEVMEGEGEQEDEQDEVEARLAEGSIPF</sequence>
<dbReference type="GO" id="GO:0042148">
    <property type="term" value="P:DNA strand invasion"/>
    <property type="evidence" value="ECO:0007669"/>
    <property type="project" value="TreeGrafter"/>
</dbReference>
<dbReference type="Proteomes" id="UP000024837">
    <property type="component" value="Unassembled WGS sequence"/>
</dbReference>
<dbReference type="Gene3D" id="3.40.50.300">
    <property type="entry name" value="P-loop containing nucleotide triphosphate hydrolases"/>
    <property type="match status" value="1"/>
</dbReference>
<dbReference type="InterPro" id="IPR027417">
    <property type="entry name" value="P-loop_NTPase"/>
</dbReference>
<keyword evidence="3" id="KW-1185">Reference proteome</keyword>
<proteinExistence type="predicted"/>
<feature type="compositionally biased region" description="Acidic residues" evidence="1">
    <location>
        <begin position="419"/>
        <end position="430"/>
    </location>
</feature>
<dbReference type="PANTHER" id="PTHR46644:SF2">
    <property type="entry name" value="DNA REPAIR PROTEIN XRCC2"/>
    <property type="match status" value="1"/>
</dbReference>
<dbReference type="InterPro" id="IPR030547">
    <property type="entry name" value="XRCC2"/>
</dbReference>
<dbReference type="GO" id="GO:0005815">
    <property type="term" value="C:microtubule organizing center"/>
    <property type="evidence" value="ECO:0007669"/>
    <property type="project" value="TreeGrafter"/>
</dbReference>
<dbReference type="PANTHER" id="PTHR46644">
    <property type="entry name" value="DNA REPAIR PROTEIN XRCC2"/>
    <property type="match status" value="1"/>
</dbReference>
<evidence type="ECO:0008006" key="4">
    <source>
        <dbReference type="Google" id="ProtNLM"/>
    </source>
</evidence>
<dbReference type="SUPFAM" id="SSF52540">
    <property type="entry name" value="P-loop containing nucleoside triphosphate hydrolases"/>
    <property type="match status" value="1"/>
</dbReference>
<feature type="region of interest" description="Disordered" evidence="1">
    <location>
        <begin position="419"/>
        <end position="442"/>
    </location>
</feature>
<evidence type="ECO:0000256" key="1">
    <source>
        <dbReference type="SAM" id="MobiDB-lite"/>
    </source>
</evidence>
<protein>
    <recommendedName>
        <fullName evidence="4">DNA recombination and repair protein Rad51-like C-terminal domain-containing protein</fullName>
    </recommendedName>
</protein>
<dbReference type="EMBL" id="KI966419">
    <property type="protein sequence ID" value="EWC46315.1"/>
    <property type="molecule type" value="Genomic_DNA"/>
</dbReference>
<dbReference type="HOGENOM" id="CLU_046729_0_0_1"/>
<dbReference type="GO" id="GO:0000400">
    <property type="term" value="F:four-way junction DNA binding"/>
    <property type="evidence" value="ECO:0007669"/>
    <property type="project" value="TreeGrafter"/>
</dbReference>
<reference evidence="2 3" key="1">
    <citation type="submission" date="2013-05" db="EMBL/GenBank/DDBJ databases">
        <title>Drechslerella stenobrocha genome reveals carnivorous origination and mechanical trapping mechanism of predatory fungi.</title>
        <authorList>
            <person name="Liu X."/>
            <person name="Zhang W."/>
            <person name="Liu K."/>
        </authorList>
    </citation>
    <scope>NUCLEOTIDE SEQUENCE [LARGE SCALE GENOMIC DNA]</scope>
    <source>
        <strain evidence="2 3">248</strain>
    </source>
</reference>
<feature type="region of interest" description="Disordered" evidence="1">
    <location>
        <begin position="230"/>
        <end position="251"/>
    </location>
</feature>
<accession>W7IB54</accession>
<organism evidence="2 3">
    <name type="scientific">Drechslerella stenobrocha 248</name>
    <dbReference type="NCBI Taxonomy" id="1043628"/>
    <lineage>
        <taxon>Eukaryota</taxon>
        <taxon>Fungi</taxon>
        <taxon>Dikarya</taxon>
        <taxon>Ascomycota</taxon>
        <taxon>Pezizomycotina</taxon>
        <taxon>Orbiliomycetes</taxon>
        <taxon>Orbiliales</taxon>
        <taxon>Orbiliaceae</taxon>
        <taxon>Drechslerella</taxon>
    </lineage>
</organism>
<dbReference type="AlphaFoldDB" id="W7IB54"/>
<evidence type="ECO:0000313" key="2">
    <source>
        <dbReference type="EMBL" id="EWC46315.1"/>
    </source>
</evidence>
<dbReference type="CDD" id="cd19490">
    <property type="entry name" value="XRCC2"/>
    <property type="match status" value="1"/>
</dbReference>
<evidence type="ECO:0000313" key="3">
    <source>
        <dbReference type="Proteomes" id="UP000024837"/>
    </source>
</evidence>
<gene>
    <name evidence="2" type="ORF">DRE_04486</name>
</gene>
<dbReference type="GO" id="GO:0033063">
    <property type="term" value="C:Rad51B-Rad51C-Rad51D-XRCC2 complex"/>
    <property type="evidence" value="ECO:0007669"/>
    <property type="project" value="InterPro"/>
</dbReference>